<comment type="caution">
    <text evidence="2">The sequence shown here is derived from an EMBL/GenBank/DDBJ whole genome shotgun (WGS) entry which is preliminary data.</text>
</comment>
<sequence>MKKIFYMFVMTFIANFANAECSGHSCVGVYVDRLYVTSHGIVHVGTSGDEKLLDCDAESGVYATLDLNNYTGADAIYSTLLSAQLADKKVQVRVAEGTAGCKISYVTLDRQ</sequence>
<evidence type="ECO:0000313" key="3">
    <source>
        <dbReference type="Proteomes" id="UP001569428"/>
    </source>
</evidence>
<gene>
    <name evidence="2" type="ORF">ACCI49_14630</name>
</gene>
<keyword evidence="1" id="KW-0732">Signal</keyword>
<evidence type="ECO:0000313" key="2">
    <source>
        <dbReference type="EMBL" id="MFA0812149.1"/>
    </source>
</evidence>
<name>A0ABV4P2A6_9GAMM</name>
<keyword evidence="3" id="KW-1185">Reference proteome</keyword>
<dbReference type="EMBL" id="JBGMEK010000034">
    <property type="protein sequence ID" value="MFA0812149.1"/>
    <property type="molecule type" value="Genomic_DNA"/>
</dbReference>
<accession>A0ABV4P2A6</accession>
<dbReference type="RefSeq" id="WP_371839778.1">
    <property type="nucleotide sequence ID" value="NZ_JBGMEK010000034.1"/>
</dbReference>
<organism evidence="2 3">
    <name type="scientific">Microbulbifer epialgicus</name>
    <dbReference type="NCBI Taxonomy" id="393907"/>
    <lineage>
        <taxon>Bacteria</taxon>
        <taxon>Pseudomonadati</taxon>
        <taxon>Pseudomonadota</taxon>
        <taxon>Gammaproteobacteria</taxon>
        <taxon>Cellvibrionales</taxon>
        <taxon>Microbulbiferaceae</taxon>
        <taxon>Microbulbifer</taxon>
    </lineage>
</organism>
<evidence type="ECO:0000256" key="1">
    <source>
        <dbReference type="SAM" id="SignalP"/>
    </source>
</evidence>
<proteinExistence type="predicted"/>
<feature type="signal peptide" evidence="1">
    <location>
        <begin position="1"/>
        <end position="19"/>
    </location>
</feature>
<feature type="chain" id="PRO_5046397323" evidence="1">
    <location>
        <begin position="20"/>
        <end position="111"/>
    </location>
</feature>
<protein>
    <submittedName>
        <fullName evidence="2">Uncharacterized protein</fullName>
    </submittedName>
</protein>
<reference evidence="2 3" key="1">
    <citation type="submission" date="2024-08" db="EMBL/GenBank/DDBJ databases">
        <authorList>
            <person name="Ishaq N."/>
        </authorList>
    </citation>
    <scope>NUCLEOTIDE SEQUENCE [LARGE SCALE GENOMIC DNA]</scope>
    <source>
        <strain evidence="2 3">DSM 18651</strain>
    </source>
</reference>
<dbReference type="Proteomes" id="UP001569428">
    <property type="component" value="Unassembled WGS sequence"/>
</dbReference>